<dbReference type="RefSeq" id="WP_147865996.1">
    <property type="nucleotide sequence ID" value="NZ_CP036264.1"/>
</dbReference>
<evidence type="ECO:0000313" key="7">
    <source>
        <dbReference type="EMBL" id="QEF96139.1"/>
    </source>
</evidence>
<dbReference type="Proteomes" id="UP000321353">
    <property type="component" value="Chromosome"/>
</dbReference>
<name>A0A5B9M5Q0_9BACT</name>
<dbReference type="InterPro" id="IPR013036">
    <property type="entry name" value="DUF1587"/>
</dbReference>
<keyword evidence="8" id="KW-1185">Reference proteome</keyword>
<feature type="region of interest" description="Disordered" evidence="1">
    <location>
        <begin position="784"/>
        <end position="806"/>
    </location>
</feature>
<proteinExistence type="predicted"/>
<evidence type="ECO:0008006" key="9">
    <source>
        <dbReference type="Google" id="ProtNLM"/>
    </source>
</evidence>
<dbReference type="Pfam" id="PF07637">
    <property type="entry name" value="PSD5"/>
    <property type="match status" value="1"/>
</dbReference>
<protein>
    <recommendedName>
        <fullName evidence="9">Planctomycete cytochrome C</fullName>
    </recommendedName>
</protein>
<dbReference type="EMBL" id="CP036264">
    <property type="protein sequence ID" value="QEF96139.1"/>
    <property type="molecule type" value="Genomic_DNA"/>
</dbReference>
<dbReference type="AlphaFoldDB" id="A0A5B9M5Q0"/>
<dbReference type="Pfam" id="PF07627">
    <property type="entry name" value="PSCyt3"/>
    <property type="match status" value="1"/>
</dbReference>
<feature type="domain" description="DUF1587" evidence="3">
    <location>
        <begin position="26"/>
        <end position="87"/>
    </location>
</feature>
<gene>
    <name evidence="7" type="ORF">Mal15_01650</name>
</gene>
<dbReference type="Pfam" id="PF07626">
    <property type="entry name" value="PSD3"/>
    <property type="match status" value="1"/>
</dbReference>
<dbReference type="Pfam" id="PF07624">
    <property type="entry name" value="PSD2"/>
    <property type="match status" value="1"/>
</dbReference>
<evidence type="ECO:0000256" key="1">
    <source>
        <dbReference type="SAM" id="MobiDB-lite"/>
    </source>
</evidence>
<feature type="domain" description="DUF1585" evidence="2">
    <location>
        <begin position="705"/>
        <end position="778"/>
    </location>
</feature>
<dbReference type="Pfam" id="PF07631">
    <property type="entry name" value="PSD4"/>
    <property type="match status" value="1"/>
</dbReference>
<dbReference type="InterPro" id="IPR013043">
    <property type="entry name" value="DUF1595"/>
</dbReference>
<evidence type="ECO:0000259" key="3">
    <source>
        <dbReference type="Pfam" id="PF07626"/>
    </source>
</evidence>
<dbReference type="KEGG" id="smam:Mal15_01650"/>
<accession>A0A5B9M5Q0</accession>
<evidence type="ECO:0000259" key="6">
    <source>
        <dbReference type="Pfam" id="PF07637"/>
    </source>
</evidence>
<reference evidence="7 8" key="1">
    <citation type="submission" date="2019-02" db="EMBL/GenBank/DDBJ databases">
        <title>Planctomycetal bacteria perform biofilm scaping via a novel small molecule.</title>
        <authorList>
            <person name="Jeske O."/>
            <person name="Boedeker C."/>
            <person name="Wiegand S."/>
            <person name="Breitling P."/>
            <person name="Kallscheuer N."/>
            <person name="Jogler M."/>
            <person name="Rohde M."/>
            <person name="Petersen J."/>
            <person name="Medema M.H."/>
            <person name="Surup F."/>
            <person name="Jogler C."/>
        </authorList>
    </citation>
    <scope>NUCLEOTIDE SEQUENCE [LARGE SCALE GENOMIC DNA]</scope>
    <source>
        <strain evidence="7 8">Mal15</strain>
    </source>
</reference>
<evidence type="ECO:0000259" key="2">
    <source>
        <dbReference type="Pfam" id="PF07624"/>
    </source>
</evidence>
<sequence>MPFDSWHFSPCDLSTPLYCNVPASKRITVTEYQNTLQELFGAAVPFSKNLPAAPLSEHGYSRDAALLGVSALELEYFLRIARQAVEDYVIFGAPIPESEHYLIEFEDVVYRPGVSGGYSIAEPFTKQELLEKRKARENGQVVFSDRTLFPLPDGPLDLNSEELNRSDRQKFFQQFAKFKSRDLHKAGELIARVHVAAKLGDDGSAPRLQFRIGDTSGMEFGVPIAGDCDVTAPIEKPQVLTFRIPFRHIPSATTETDDDEANETKLTLSVSNVSHDPDAIYDVVPEGYNFSPKRQGLMARYRKTLADSIVSKATMRKAGVNELYLDAIEIDIIPFGLDVSARLWRIDAQRAILNAGAAARTVAEESLKAFMERAYRRSSSPAEVDSMMSLYDRFRSEGGSFEEAIKETFSTVLVSDPFLYVAAPIPEDDHPFISDEERRQLASRLSYFLWSGPPDDTLLELASRNQLSDPATLATEVARMLRDHRARRFSERFAREWLRLDKYDLVAVNPEFYPQYDEALGDDMVAETVATFQAIFHGDRDARELISSDTVYVNQRLARHYGLPPVTGGNFRAVAVPDYRTRGGLLHQGAILTMTADGAESNPIYRGVWILERLLHDPPPPPPPAVPSLEASSPDFGTLTLKQKIELHREQSACAACHAKIDPWGLALEHFDAVGAWREEALVISPDTAAKSFSPVDSSTVLPTGEEIGDSSDLVAYLVDEREEQCTRALTWHMMTDALARAPDLGDEAELQAIHRHFRTSGYKLSALVLAIVQSEVFQASTAGTGRNTTDTLHTKNAPSQQHRLE</sequence>
<dbReference type="InterPro" id="IPR011478">
    <property type="entry name" value="DUF1585"/>
</dbReference>
<dbReference type="InterPro" id="IPR013039">
    <property type="entry name" value="DUF1588"/>
</dbReference>
<dbReference type="InterPro" id="IPR013042">
    <property type="entry name" value="DUF1592"/>
</dbReference>
<feature type="domain" description="DUF1595" evidence="6">
    <location>
        <begin position="363"/>
        <end position="421"/>
    </location>
</feature>
<feature type="domain" description="DUF1592" evidence="5">
    <location>
        <begin position="440"/>
        <end position="563"/>
    </location>
</feature>
<evidence type="ECO:0000313" key="8">
    <source>
        <dbReference type="Proteomes" id="UP000321353"/>
    </source>
</evidence>
<organism evidence="7 8">
    <name type="scientific">Stieleria maiorica</name>
    <dbReference type="NCBI Taxonomy" id="2795974"/>
    <lineage>
        <taxon>Bacteria</taxon>
        <taxon>Pseudomonadati</taxon>
        <taxon>Planctomycetota</taxon>
        <taxon>Planctomycetia</taxon>
        <taxon>Pirellulales</taxon>
        <taxon>Pirellulaceae</taxon>
        <taxon>Stieleria</taxon>
    </lineage>
</organism>
<evidence type="ECO:0000259" key="5">
    <source>
        <dbReference type="Pfam" id="PF07631"/>
    </source>
</evidence>
<feature type="domain" description="DUF1588" evidence="4">
    <location>
        <begin position="582"/>
        <end position="680"/>
    </location>
</feature>
<evidence type="ECO:0000259" key="4">
    <source>
        <dbReference type="Pfam" id="PF07627"/>
    </source>
</evidence>